<evidence type="ECO:0000256" key="1">
    <source>
        <dbReference type="SAM" id="MobiDB-lite"/>
    </source>
</evidence>
<dbReference type="EMBL" id="CP101185">
    <property type="protein sequence ID" value="UYV96997.1"/>
    <property type="molecule type" value="Genomic_DNA"/>
</dbReference>
<accession>A0AAX3EIM2</accession>
<evidence type="ECO:0000313" key="3">
    <source>
        <dbReference type="Proteomes" id="UP001163293"/>
    </source>
</evidence>
<feature type="compositionally biased region" description="Pro residues" evidence="1">
    <location>
        <begin position="55"/>
        <end position="64"/>
    </location>
</feature>
<proteinExistence type="predicted"/>
<keyword evidence="3" id="KW-1185">Reference proteome</keyword>
<name>A0AAX3EIM2_PAEUR</name>
<gene>
    <name evidence="2" type="ORF">NL394_18445</name>
</gene>
<organism evidence="2 3">
    <name type="scientific">Paenarthrobacter ureafaciens</name>
    <dbReference type="NCBI Taxonomy" id="37931"/>
    <lineage>
        <taxon>Bacteria</taxon>
        <taxon>Bacillati</taxon>
        <taxon>Actinomycetota</taxon>
        <taxon>Actinomycetes</taxon>
        <taxon>Micrococcales</taxon>
        <taxon>Micrococcaceae</taxon>
        <taxon>Paenarthrobacter</taxon>
    </lineage>
</organism>
<sequence>MAKNRGLDTSRLKPPPVPAGLVLDARLHLLDRQVLDVDDVPVTTVDDIELSGPEPDQPIPPGTDPPHITALLTGPVLGTRIFGGRPPSSRLIRIPWDVVSGVGTVISVGVRSDSLDASWVERWLRNHVIGRIPGGRHDPD</sequence>
<protein>
    <submittedName>
        <fullName evidence="2">Uncharacterized protein</fullName>
    </submittedName>
</protein>
<dbReference type="Proteomes" id="UP001163293">
    <property type="component" value="Chromosome"/>
</dbReference>
<dbReference type="RefSeq" id="WP_031216841.1">
    <property type="nucleotide sequence ID" value="NZ_CP043010.1"/>
</dbReference>
<evidence type="ECO:0000313" key="2">
    <source>
        <dbReference type="EMBL" id="UYV96997.1"/>
    </source>
</evidence>
<reference evidence="2" key="1">
    <citation type="submission" date="2022-07" db="EMBL/GenBank/DDBJ databases">
        <authorList>
            <person name="Wu T."/>
        </authorList>
    </citation>
    <scope>NUCLEOTIDE SEQUENCE</scope>
    <source>
        <strain evidence="2">SD-1</strain>
    </source>
</reference>
<dbReference type="AlphaFoldDB" id="A0AAX3EIM2"/>
<feature type="region of interest" description="Disordered" evidence="1">
    <location>
        <begin position="46"/>
        <end position="66"/>
    </location>
</feature>